<name>A0A179UIL9_BLAGS</name>
<sequence length="251" mass="28603">MDTPTIDILETPSEWVAAASSVDVLQWNIFDFRPTELNSGSEIEGKQFLALRALWKSKEAEEFKPAAAWGIALVFEWKTYLKAAYPGLYPIPQVPRGLASLSIVWYYHQLVQGPAAPPHEVPRPNRTIGGLNQCIQKSSQLLNKEHRSILYPDIENEQIVNTHLIDLFTSLGIICKITNCQWNISRKVFRVQKEVQTTQIDEQSSKPVSVVKKALLFETRTDGCLWSVDDQLRANVIYWNSSYLSEQTLLR</sequence>
<dbReference type="KEGG" id="bgh:BDBG_03640"/>
<protein>
    <submittedName>
        <fullName evidence="1">Uncharacterized protein</fullName>
    </submittedName>
</protein>
<dbReference type="VEuPathDB" id="FungiDB:BDBG_03640"/>
<keyword evidence="2" id="KW-1185">Reference proteome</keyword>
<dbReference type="OrthoDB" id="10381884at2759"/>
<dbReference type="GeneID" id="8509811"/>
<dbReference type="EMBL" id="GG657453">
    <property type="protein sequence ID" value="OAT07603.1"/>
    <property type="molecule type" value="Genomic_DNA"/>
</dbReference>
<dbReference type="RefSeq" id="XP_002625581.1">
    <property type="nucleotide sequence ID" value="XM_002625535.2"/>
</dbReference>
<evidence type="ECO:0000313" key="2">
    <source>
        <dbReference type="Proteomes" id="UP000002038"/>
    </source>
</evidence>
<organism evidence="1 2">
    <name type="scientific">Blastomyces gilchristii (strain SLH14081)</name>
    <name type="common">Blastomyces dermatitidis</name>
    <dbReference type="NCBI Taxonomy" id="559298"/>
    <lineage>
        <taxon>Eukaryota</taxon>
        <taxon>Fungi</taxon>
        <taxon>Dikarya</taxon>
        <taxon>Ascomycota</taxon>
        <taxon>Pezizomycotina</taxon>
        <taxon>Eurotiomycetes</taxon>
        <taxon>Eurotiomycetidae</taxon>
        <taxon>Onygenales</taxon>
        <taxon>Ajellomycetaceae</taxon>
        <taxon>Blastomyces</taxon>
    </lineage>
</organism>
<dbReference type="Proteomes" id="UP000002038">
    <property type="component" value="Unassembled WGS sequence"/>
</dbReference>
<gene>
    <name evidence="1" type="ORF">BDBG_03640</name>
</gene>
<accession>A0A179UIL9</accession>
<dbReference type="AlphaFoldDB" id="A0A179UIL9"/>
<evidence type="ECO:0000313" key="1">
    <source>
        <dbReference type="EMBL" id="OAT07603.1"/>
    </source>
</evidence>
<proteinExistence type="predicted"/>
<reference evidence="2" key="1">
    <citation type="journal article" date="2015" name="PLoS Genet.">
        <title>The dynamic genome and transcriptome of the human fungal pathogen Blastomyces and close relative Emmonsia.</title>
        <authorList>
            <person name="Munoz J.F."/>
            <person name="Gauthier G.M."/>
            <person name="Desjardins C.A."/>
            <person name="Gallo J.E."/>
            <person name="Holder J."/>
            <person name="Sullivan T.D."/>
            <person name="Marty A.J."/>
            <person name="Carmen J.C."/>
            <person name="Chen Z."/>
            <person name="Ding L."/>
            <person name="Gujja S."/>
            <person name="Magrini V."/>
            <person name="Misas E."/>
            <person name="Mitreva M."/>
            <person name="Priest M."/>
            <person name="Saif S."/>
            <person name="Whiston E.A."/>
            <person name="Young S."/>
            <person name="Zeng Q."/>
            <person name="Goldman W.E."/>
            <person name="Mardis E.R."/>
            <person name="Taylor J.W."/>
            <person name="McEwen J.G."/>
            <person name="Clay O.K."/>
            <person name="Klein B.S."/>
            <person name="Cuomo C.A."/>
        </authorList>
    </citation>
    <scope>NUCLEOTIDE SEQUENCE [LARGE SCALE GENOMIC DNA]</scope>
    <source>
        <strain evidence="2">SLH14081</strain>
    </source>
</reference>